<name>A0ABT0XPZ9_9BACI</name>
<feature type="coiled-coil region" evidence="1">
    <location>
        <begin position="73"/>
        <end position="100"/>
    </location>
</feature>
<keyword evidence="3" id="KW-0413">Isomerase</keyword>
<dbReference type="InterPro" id="IPR050312">
    <property type="entry name" value="IolE/XylAMocC-like"/>
</dbReference>
<evidence type="ECO:0000259" key="2">
    <source>
        <dbReference type="Pfam" id="PF01261"/>
    </source>
</evidence>
<dbReference type="PANTHER" id="PTHR12110">
    <property type="entry name" value="HYDROXYPYRUVATE ISOMERASE"/>
    <property type="match status" value="1"/>
</dbReference>
<reference evidence="3" key="1">
    <citation type="submission" date="2022-06" db="EMBL/GenBank/DDBJ databases">
        <title>Alkalicoccobacillus porphyridii sp. nov., isolated from a marine red alga, Porphyridium purpureum and reclassification of Shouchella plakortidis and Shouchella gibsonii as Alkalicoccobacillus plakortidis comb. nov. and Alkalicoccobacillus gibsonii comb. nov.</title>
        <authorList>
            <person name="Kim K.H."/>
            <person name="Lee J.K."/>
            <person name="Han D.M."/>
            <person name="Baek J.H."/>
            <person name="Jeon C.O."/>
        </authorList>
    </citation>
    <scope>NUCLEOTIDE SEQUENCE</scope>
    <source>
        <strain evidence="3">DSM 19153</strain>
    </source>
</reference>
<dbReference type="Gene3D" id="3.20.20.150">
    <property type="entry name" value="Divalent-metal-dependent TIM barrel enzymes"/>
    <property type="match status" value="1"/>
</dbReference>
<proteinExistence type="predicted"/>
<accession>A0ABT0XPZ9</accession>
<sequence>MKLGMSSYSLVGAINSGEMSILDVLQWTADNGGEHVEIVPIGYSLTDQPNLVEMIVSKAAHLNIELSNYAIGADLIKGDRQDFENEIERMKREVDIASVLGVKRMRHDVSFRPPAEATIEQFEEDLPRLIEGCQRIADYALQFDITTSIENHGYYVQASDRIRRLIHHVDRSNFKTTLDTGNFLCVDEDPLAAVKNNIHLASMVHVKDFYLRRASSYDPGEGWFRSTAGNYLRGAITGHGDIPLQDILSVIKESGYDDYISIEFEGIEECKKAAGISMDNVRRVWDAL</sequence>
<evidence type="ECO:0000313" key="3">
    <source>
        <dbReference type="EMBL" id="MCM2677979.1"/>
    </source>
</evidence>
<dbReference type="Proteomes" id="UP001203665">
    <property type="component" value="Unassembled WGS sequence"/>
</dbReference>
<dbReference type="InterPro" id="IPR013022">
    <property type="entry name" value="Xyl_isomerase-like_TIM-brl"/>
</dbReference>
<evidence type="ECO:0000313" key="4">
    <source>
        <dbReference type="Proteomes" id="UP001203665"/>
    </source>
</evidence>
<protein>
    <submittedName>
        <fullName evidence="3">Sugar phosphate isomerase/epimerase</fullName>
    </submittedName>
</protein>
<dbReference type="GO" id="GO:0016853">
    <property type="term" value="F:isomerase activity"/>
    <property type="evidence" value="ECO:0007669"/>
    <property type="project" value="UniProtKB-KW"/>
</dbReference>
<evidence type="ECO:0000256" key="1">
    <source>
        <dbReference type="SAM" id="Coils"/>
    </source>
</evidence>
<comment type="caution">
    <text evidence="3">The sequence shown here is derived from an EMBL/GenBank/DDBJ whole genome shotgun (WGS) entry which is preliminary data.</text>
</comment>
<dbReference type="EMBL" id="JAMQJY010000008">
    <property type="protein sequence ID" value="MCM2677979.1"/>
    <property type="molecule type" value="Genomic_DNA"/>
</dbReference>
<dbReference type="SUPFAM" id="SSF51658">
    <property type="entry name" value="Xylose isomerase-like"/>
    <property type="match status" value="1"/>
</dbReference>
<dbReference type="PANTHER" id="PTHR12110:SF53">
    <property type="entry name" value="BLR5974 PROTEIN"/>
    <property type="match status" value="1"/>
</dbReference>
<keyword evidence="1" id="KW-0175">Coiled coil</keyword>
<dbReference type="RefSeq" id="WP_251611814.1">
    <property type="nucleotide sequence ID" value="NZ_JAMQJY010000008.1"/>
</dbReference>
<organism evidence="3 4">
    <name type="scientific">Alkalicoccobacillus plakortidis</name>
    <dbReference type="NCBI Taxonomy" id="444060"/>
    <lineage>
        <taxon>Bacteria</taxon>
        <taxon>Bacillati</taxon>
        <taxon>Bacillota</taxon>
        <taxon>Bacilli</taxon>
        <taxon>Bacillales</taxon>
        <taxon>Bacillaceae</taxon>
        <taxon>Alkalicoccobacillus</taxon>
    </lineage>
</organism>
<dbReference type="InterPro" id="IPR036237">
    <property type="entry name" value="Xyl_isomerase-like_sf"/>
</dbReference>
<feature type="domain" description="Xylose isomerase-like TIM barrel" evidence="2">
    <location>
        <begin position="26"/>
        <end position="267"/>
    </location>
</feature>
<gene>
    <name evidence="3" type="ORF">NDM98_22910</name>
</gene>
<dbReference type="Pfam" id="PF01261">
    <property type="entry name" value="AP_endonuc_2"/>
    <property type="match status" value="1"/>
</dbReference>
<keyword evidence="4" id="KW-1185">Reference proteome</keyword>